<sequence length="782" mass="85511">MAQEHIQRFDDSAWLPPVNFRASTESGSWTEVRDLVMDKPRLSFANSNIASSKARLSMNVISGVITQLRQLPGSDQMELVSYTELSPLGGPTVRMDITLNETNSGSVNEEGRVTLDLSTGQGYTFEVSSWKEMNEKLGEAIKAEFEKWPKEARVWELNVIKPVADALNPQEFAVRTHSLARSQQITNATQEEQEEGAVIVGVSFVKGKAGVFPPNDQDMPYLLPSPNDEDDDQFTMNILFSNEAWIKDQLWQLVSAIPGLTNVIMDRDQTGFFSTLKADVGFAVQGRLDTTERRYGEYTFTMYDWPDLDFSGSFKVVQTDDVLVVEWVAECLASELIVIFVSALGDHRHDPDFNVSVSVRTELRIKLVSEGDRRGDVDIIPGEVKVDYSVGVWGGKHSYINEYVEASFDDYIKPDLDVVVGEISTRVAAMAAGVKPFNVLRLNSLLFRSDDVATPRLLATPGDLSLLGDLAPKFTSFAVEPLEAKVSAAPGNKVEFQLDPAIDGTVSWSVKGLPDGSTDPKKVGAVVNGVYTPPDVGALTDGYKRVIVTATVNGNSSSALVTVVADSVAIYPYFQIANFKTDANSPRYVLTGGDIEGDLNWAMTGFSKGTVREVEAGDSDLDIPVDKNVRIYESPEKAVGESGTVDALIHLDGVAVSAGGHTQVIDIVIPWRTTTAGLRVAKQAGDALKLSLYFDNEETGEQEELTPAGTLWKVLKGTGQINSSTGIYTPGPNEGPYIIVAGRENPAERLPIWNYAVIPLSRVDEYEAFCAHVRSHTTQREI</sequence>
<dbReference type="EMBL" id="CP104557">
    <property type="protein sequence ID" value="UXH41387.1"/>
    <property type="molecule type" value="Genomic_DNA"/>
</dbReference>
<evidence type="ECO:0000313" key="1">
    <source>
        <dbReference type="EMBL" id="UXH41387.1"/>
    </source>
</evidence>
<keyword evidence="2" id="KW-1185">Reference proteome</keyword>
<proteinExistence type="predicted"/>
<reference evidence="1" key="1">
    <citation type="submission" date="2022-09" db="EMBL/GenBank/DDBJ databases">
        <title>Complete genome sequence of Pseudomonas promysalinigenes strain RL-WG26, a newly isolated PGPR with the potential for plant salinity stress alleviation.</title>
        <authorList>
            <person name="Ren L."/>
            <person name="Wang G."/>
            <person name="Hu H."/>
        </authorList>
    </citation>
    <scope>NUCLEOTIDE SEQUENCE</scope>
    <source>
        <strain evidence="1">RL-WG26</strain>
    </source>
</reference>
<protein>
    <submittedName>
        <fullName evidence="1">Uncharacterized protein</fullName>
    </submittedName>
</protein>
<name>A0ABY6APQ6_9PSED</name>
<evidence type="ECO:0000313" key="2">
    <source>
        <dbReference type="Proteomes" id="UP001064504"/>
    </source>
</evidence>
<gene>
    <name evidence="1" type="ORF">N5C08_07595</name>
</gene>
<dbReference type="Proteomes" id="UP001064504">
    <property type="component" value="Chromosome"/>
</dbReference>
<organism evidence="1 2">
    <name type="scientific">Pseudomonas promysalinigenes</name>
    <dbReference type="NCBI Taxonomy" id="485898"/>
    <lineage>
        <taxon>Bacteria</taxon>
        <taxon>Pseudomonadati</taxon>
        <taxon>Pseudomonadota</taxon>
        <taxon>Gammaproteobacteria</taxon>
        <taxon>Pseudomonadales</taxon>
        <taxon>Pseudomonadaceae</taxon>
        <taxon>Pseudomonas</taxon>
    </lineage>
</organism>
<dbReference type="RefSeq" id="WP_261745081.1">
    <property type="nucleotide sequence ID" value="NZ_CP104557.1"/>
</dbReference>
<accession>A0ABY6APQ6</accession>